<gene>
    <name evidence="1" type="ORF">FTW19_22320</name>
</gene>
<sequence length="146" mass="16618">MDAREFIEVIQRDAIDYPYKQILKQLLQPKPTIPMEAWTSEVDKSVGVSLHARAEIEERRARWFHDLDDNGREFVKELLQECAELSAVTFLNVLDGIGSYEGSFRLVAMDAKGSRTVVNPENGEMLHDVFYDVRAEADRTASNGDL</sequence>
<dbReference type="KEGG" id="talb:FTW19_22320"/>
<proteinExistence type="predicted"/>
<dbReference type="OrthoDB" id="2942778at2"/>
<dbReference type="Proteomes" id="UP000321820">
    <property type="component" value="Chromosome"/>
</dbReference>
<keyword evidence="2" id="KW-1185">Reference proteome</keyword>
<dbReference type="AlphaFoldDB" id="A0A5B9EJA6"/>
<evidence type="ECO:0000313" key="2">
    <source>
        <dbReference type="Proteomes" id="UP000321820"/>
    </source>
</evidence>
<name>A0A5B9EJA6_9BACT</name>
<protein>
    <submittedName>
        <fullName evidence="1">Uncharacterized protein</fullName>
    </submittedName>
</protein>
<dbReference type="EMBL" id="CP042806">
    <property type="protein sequence ID" value="QEE30477.1"/>
    <property type="molecule type" value="Genomic_DNA"/>
</dbReference>
<evidence type="ECO:0000313" key="1">
    <source>
        <dbReference type="EMBL" id="QEE30477.1"/>
    </source>
</evidence>
<dbReference type="RefSeq" id="WP_147649790.1">
    <property type="nucleotide sequence ID" value="NZ_CP042806.1"/>
</dbReference>
<reference evidence="1 2" key="1">
    <citation type="submission" date="2019-08" db="EMBL/GenBank/DDBJ databases">
        <title>Complete genome sequence of Terriglobus albidus strain ORNL.</title>
        <authorList>
            <person name="Podar M."/>
        </authorList>
    </citation>
    <scope>NUCLEOTIDE SEQUENCE [LARGE SCALE GENOMIC DNA]</scope>
    <source>
        <strain evidence="1 2">ORNL</strain>
    </source>
</reference>
<organism evidence="1 2">
    <name type="scientific">Terriglobus albidus</name>
    <dbReference type="NCBI Taxonomy" id="1592106"/>
    <lineage>
        <taxon>Bacteria</taxon>
        <taxon>Pseudomonadati</taxon>
        <taxon>Acidobacteriota</taxon>
        <taxon>Terriglobia</taxon>
        <taxon>Terriglobales</taxon>
        <taxon>Acidobacteriaceae</taxon>
        <taxon>Terriglobus</taxon>
    </lineage>
</organism>
<accession>A0A5B9EJA6</accession>